<reference evidence="1" key="1">
    <citation type="journal article" date="2021" name="New Phytol.">
        <title>Evolutionary innovations through gain and loss of genes in the ectomycorrhizal Boletales.</title>
        <authorList>
            <person name="Wu G."/>
            <person name="Miyauchi S."/>
            <person name="Morin E."/>
            <person name="Kuo A."/>
            <person name="Drula E."/>
            <person name="Varga T."/>
            <person name="Kohler A."/>
            <person name="Feng B."/>
            <person name="Cao Y."/>
            <person name="Lipzen A."/>
            <person name="Daum C."/>
            <person name="Hundley H."/>
            <person name="Pangilinan J."/>
            <person name="Johnson J."/>
            <person name="Barry K."/>
            <person name="LaButti K."/>
            <person name="Ng V."/>
            <person name="Ahrendt S."/>
            <person name="Min B."/>
            <person name="Choi I.G."/>
            <person name="Park H."/>
            <person name="Plett J.M."/>
            <person name="Magnuson J."/>
            <person name="Spatafora J.W."/>
            <person name="Nagy L.G."/>
            <person name="Henrissat B."/>
            <person name="Grigoriev I.V."/>
            <person name="Yang Z.L."/>
            <person name="Xu J."/>
            <person name="Martin F.M."/>
        </authorList>
    </citation>
    <scope>NUCLEOTIDE SEQUENCE</scope>
    <source>
        <strain evidence="1">KUC20120723A-06</strain>
    </source>
</reference>
<proteinExistence type="predicted"/>
<evidence type="ECO:0000313" key="1">
    <source>
        <dbReference type="EMBL" id="KAH7926465.1"/>
    </source>
</evidence>
<keyword evidence="1" id="KW-0456">Lyase</keyword>
<keyword evidence="2" id="KW-1185">Reference proteome</keyword>
<protein>
    <submittedName>
        <fullName evidence="1">Citrate lyase beta subunit</fullName>
    </submittedName>
</protein>
<organism evidence="1 2">
    <name type="scientific">Leucogyrophana mollusca</name>
    <dbReference type="NCBI Taxonomy" id="85980"/>
    <lineage>
        <taxon>Eukaryota</taxon>
        <taxon>Fungi</taxon>
        <taxon>Dikarya</taxon>
        <taxon>Basidiomycota</taxon>
        <taxon>Agaricomycotina</taxon>
        <taxon>Agaricomycetes</taxon>
        <taxon>Agaricomycetidae</taxon>
        <taxon>Boletales</taxon>
        <taxon>Boletales incertae sedis</taxon>
        <taxon>Leucogyrophana</taxon>
    </lineage>
</organism>
<comment type="caution">
    <text evidence="1">The sequence shown here is derived from an EMBL/GenBank/DDBJ whole genome shotgun (WGS) entry which is preliminary data.</text>
</comment>
<evidence type="ECO:0000313" key="2">
    <source>
        <dbReference type="Proteomes" id="UP000790709"/>
    </source>
</evidence>
<name>A0ACB8BMT8_9AGAM</name>
<dbReference type="Proteomes" id="UP000790709">
    <property type="component" value="Unassembled WGS sequence"/>
</dbReference>
<gene>
    <name evidence="1" type="ORF">BV22DRAFT_1009027</name>
</gene>
<accession>A0ACB8BMT8</accession>
<sequence>MLSTIRIFGSCHCKRQLSALPSISARISQLDINQRCSVRGLSTSSEHSALRRSYLYAVPASSDRMLEKSLTTESDIIIYDLEDSVPPSAFDKESARQRLSIFLSRSPADKLPRRERVAVRLNDITTPFFEDDISEILKHSSVGTLVLPKIHAARDLDHVSRTIRKSLARSPRGSTGMPLRIVASLESARGTWNLGDIASWTSEHGPEVGGKLGALLFAAEDYCADTSVVRTPSRQELLFVRSQIVIAAKAFGLDAIDMVCVNYKDIDYLKDECEDGRRLGFNGKQAIHPIQVETIQSTFVPSAKEILRAAKIVHQMEVAHSSQKGAFGLEMEGGGKEMIDAPMLKQAENTMRIARAAGLEIPSFD</sequence>
<dbReference type="EMBL" id="MU266382">
    <property type="protein sequence ID" value="KAH7926465.1"/>
    <property type="molecule type" value="Genomic_DNA"/>
</dbReference>